<organism evidence="1 2">
    <name type="scientific">Cedecea neteri</name>
    <dbReference type="NCBI Taxonomy" id="158822"/>
    <lineage>
        <taxon>Bacteria</taxon>
        <taxon>Pseudomonadati</taxon>
        <taxon>Pseudomonadota</taxon>
        <taxon>Gammaproteobacteria</taxon>
        <taxon>Enterobacterales</taxon>
        <taxon>Enterobacteriaceae</taxon>
        <taxon>Cedecea</taxon>
    </lineage>
</organism>
<dbReference type="KEGG" id="cem:LH23_20390"/>
<dbReference type="InterPro" id="IPR054657">
    <property type="entry name" value="T6SS_periplasmic_put"/>
</dbReference>
<evidence type="ECO:0008006" key="3">
    <source>
        <dbReference type="Google" id="ProtNLM"/>
    </source>
</evidence>
<name>A0AAN0VV74_9ENTR</name>
<reference evidence="1 2" key="1">
    <citation type="submission" date="2014-09" db="EMBL/GenBank/DDBJ databases">
        <authorList>
            <person name="Chan K.-G."/>
        </authorList>
    </citation>
    <scope>NUCLEOTIDE SEQUENCE [LARGE SCALE GENOMIC DNA]</scope>
    <source>
        <strain evidence="1 2">M006</strain>
    </source>
</reference>
<dbReference type="NCBIfam" id="NF045617">
    <property type="entry name" value="mostly_LP"/>
    <property type="match status" value="1"/>
</dbReference>
<dbReference type="AlphaFoldDB" id="A0AAN0VV74"/>
<dbReference type="RefSeq" id="WP_039295014.1">
    <property type="nucleotide sequence ID" value="NZ_CP009458.1"/>
</dbReference>
<gene>
    <name evidence="1" type="ORF">LH23_20390</name>
</gene>
<proteinExistence type="predicted"/>
<dbReference type="PROSITE" id="PS51257">
    <property type="entry name" value="PROKAR_LIPOPROTEIN"/>
    <property type="match status" value="1"/>
</dbReference>
<sequence length="118" mass="13348">MKYFAAFIPVCILLVGCVGENIGVGEWRSYDIINGNLCFTVDKSDVLSRYSISSIQDGYDKDLATVEFKHLIYPDTCIKVPLTRGYIYQTSYTLNNKVYRYGFFIDNNGLFIELGGGK</sequence>
<evidence type="ECO:0000313" key="2">
    <source>
        <dbReference type="Proteomes" id="UP000029516"/>
    </source>
</evidence>
<accession>A0AAN0VV74</accession>
<evidence type="ECO:0000313" key="1">
    <source>
        <dbReference type="EMBL" id="AIR62922.1"/>
    </source>
</evidence>
<protein>
    <recommendedName>
        <fullName evidence="3">Lipoprotein</fullName>
    </recommendedName>
</protein>
<dbReference type="Proteomes" id="UP000029516">
    <property type="component" value="Chromosome"/>
</dbReference>
<dbReference type="EMBL" id="CP009458">
    <property type="protein sequence ID" value="AIR62922.1"/>
    <property type="molecule type" value="Genomic_DNA"/>
</dbReference>